<sequence length="141" mass="15556">MKIRTFKDSDKSRVIELWNACGLVVPWNDPSKDIDIKVAHDRELFLVLEQGGQITASVMGGYEGHRGWANYLAVDPSFQGSGAGKALMDALEEKLLAKGCPKINLQIRSTNEKVIAFYKHLGYAVDESVSMGKRLDGVSKD</sequence>
<accession>A0AAV5NTB1</accession>
<evidence type="ECO:0000313" key="5">
    <source>
        <dbReference type="Proteomes" id="UP001156690"/>
    </source>
</evidence>
<keyword evidence="5" id="KW-1185">Reference proteome</keyword>
<dbReference type="PANTHER" id="PTHR43877:SF2">
    <property type="entry name" value="AMINOALKYLPHOSPHONATE N-ACETYLTRANSFERASE-RELATED"/>
    <property type="match status" value="1"/>
</dbReference>
<evidence type="ECO:0000313" key="4">
    <source>
        <dbReference type="EMBL" id="GLQ73935.1"/>
    </source>
</evidence>
<evidence type="ECO:0000256" key="1">
    <source>
        <dbReference type="ARBA" id="ARBA00022679"/>
    </source>
</evidence>
<dbReference type="CDD" id="cd04301">
    <property type="entry name" value="NAT_SF"/>
    <property type="match status" value="1"/>
</dbReference>
<dbReference type="EMBL" id="BSNX01000041">
    <property type="protein sequence ID" value="GLQ73935.1"/>
    <property type="molecule type" value="Genomic_DNA"/>
</dbReference>
<evidence type="ECO:0000256" key="2">
    <source>
        <dbReference type="ARBA" id="ARBA00023315"/>
    </source>
</evidence>
<dbReference type="PROSITE" id="PS51186">
    <property type="entry name" value="GNAT"/>
    <property type="match status" value="1"/>
</dbReference>
<dbReference type="NCBIfam" id="NF002959">
    <property type="entry name" value="PRK03624.1"/>
    <property type="match status" value="1"/>
</dbReference>
<dbReference type="PANTHER" id="PTHR43877">
    <property type="entry name" value="AMINOALKYLPHOSPHONATE N-ACETYLTRANSFERASE-RELATED-RELATED"/>
    <property type="match status" value="1"/>
</dbReference>
<dbReference type="InterPro" id="IPR050832">
    <property type="entry name" value="Bact_Acetyltransf"/>
</dbReference>
<reference evidence="5" key="1">
    <citation type="journal article" date="2019" name="Int. J. Syst. Evol. Microbiol.">
        <title>The Global Catalogue of Microorganisms (GCM) 10K type strain sequencing project: providing services to taxonomists for standard genome sequencing and annotation.</title>
        <authorList>
            <consortium name="The Broad Institute Genomics Platform"/>
            <consortium name="The Broad Institute Genome Sequencing Center for Infectious Disease"/>
            <person name="Wu L."/>
            <person name="Ma J."/>
        </authorList>
    </citation>
    <scope>NUCLEOTIDE SEQUENCE [LARGE SCALE GENOMIC DNA]</scope>
    <source>
        <strain evidence="5">NBRC 15640</strain>
    </source>
</reference>
<dbReference type="RefSeq" id="WP_126609152.1">
    <property type="nucleotide sequence ID" value="NZ_AP025145.1"/>
</dbReference>
<dbReference type="Pfam" id="PF00583">
    <property type="entry name" value="Acetyltransf_1"/>
    <property type="match status" value="1"/>
</dbReference>
<evidence type="ECO:0000259" key="3">
    <source>
        <dbReference type="PROSITE" id="PS51186"/>
    </source>
</evidence>
<dbReference type="GO" id="GO:0016747">
    <property type="term" value="F:acyltransferase activity, transferring groups other than amino-acyl groups"/>
    <property type="evidence" value="ECO:0007669"/>
    <property type="project" value="InterPro"/>
</dbReference>
<dbReference type="AlphaFoldDB" id="A0AAV5NTB1"/>
<gene>
    <name evidence="4" type="ORF">GCM10007932_32950</name>
</gene>
<protein>
    <submittedName>
        <fullName evidence="4">Acetyltransferase</fullName>
    </submittedName>
</protein>
<keyword evidence="2" id="KW-0012">Acyltransferase</keyword>
<proteinExistence type="predicted"/>
<feature type="domain" description="N-acetyltransferase" evidence="3">
    <location>
        <begin position="1"/>
        <end position="141"/>
    </location>
</feature>
<dbReference type="InterPro" id="IPR016181">
    <property type="entry name" value="Acyl_CoA_acyltransferase"/>
</dbReference>
<dbReference type="SUPFAM" id="SSF55729">
    <property type="entry name" value="Acyl-CoA N-acyltransferases (Nat)"/>
    <property type="match status" value="1"/>
</dbReference>
<organism evidence="4 5">
    <name type="scientific">Vibrio penaeicida</name>
    <dbReference type="NCBI Taxonomy" id="104609"/>
    <lineage>
        <taxon>Bacteria</taxon>
        <taxon>Pseudomonadati</taxon>
        <taxon>Pseudomonadota</taxon>
        <taxon>Gammaproteobacteria</taxon>
        <taxon>Vibrionales</taxon>
        <taxon>Vibrionaceae</taxon>
        <taxon>Vibrio</taxon>
    </lineage>
</organism>
<name>A0AAV5NTB1_9VIBR</name>
<dbReference type="Gene3D" id="3.40.630.30">
    <property type="match status" value="1"/>
</dbReference>
<keyword evidence="1" id="KW-0808">Transferase</keyword>
<dbReference type="Proteomes" id="UP001156690">
    <property type="component" value="Unassembled WGS sequence"/>
</dbReference>
<dbReference type="InterPro" id="IPR000182">
    <property type="entry name" value="GNAT_dom"/>
</dbReference>
<comment type="caution">
    <text evidence="4">The sequence shown here is derived from an EMBL/GenBank/DDBJ whole genome shotgun (WGS) entry which is preliminary data.</text>
</comment>